<evidence type="ECO:0000313" key="3">
    <source>
        <dbReference type="Proteomes" id="UP001597544"/>
    </source>
</evidence>
<dbReference type="Gene3D" id="3.40.50.720">
    <property type="entry name" value="NAD(P)-binding Rossmann-like Domain"/>
    <property type="match status" value="1"/>
</dbReference>
<dbReference type="Pfam" id="PF05368">
    <property type="entry name" value="NmrA"/>
    <property type="match status" value="1"/>
</dbReference>
<reference evidence="3" key="1">
    <citation type="journal article" date="2019" name="Int. J. Syst. Evol. Microbiol.">
        <title>The Global Catalogue of Microorganisms (GCM) 10K type strain sequencing project: providing services to taxonomists for standard genome sequencing and annotation.</title>
        <authorList>
            <consortium name="The Broad Institute Genomics Platform"/>
            <consortium name="The Broad Institute Genome Sequencing Center for Infectious Disease"/>
            <person name="Wu L."/>
            <person name="Ma J."/>
        </authorList>
    </citation>
    <scope>NUCLEOTIDE SEQUENCE [LARGE SCALE GENOMIC DNA]</scope>
    <source>
        <strain evidence="3">KCTC 42498</strain>
    </source>
</reference>
<evidence type="ECO:0000313" key="2">
    <source>
        <dbReference type="EMBL" id="MFD2512270.1"/>
    </source>
</evidence>
<dbReference type="EMBL" id="JBHULU010000001">
    <property type="protein sequence ID" value="MFD2512270.1"/>
    <property type="molecule type" value="Genomic_DNA"/>
</dbReference>
<dbReference type="InterPro" id="IPR008030">
    <property type="entry name" value="NmrA-like"/>
</dbReference>
<evidence type="ECO:0000259" key="1">
    <source>
        <dbReference type="Pfam" id="PF05368"/>
    </source>
</evidence>
<dbReference type="PANTHER" id="PTHR43162">
    <property type="match status" value="1"/>
</dbReference>
<organism evidence="2 3">
    <name type="scientific">Pontibacter locisalis</name>
    <dbReference type="NCBI Taxonomy" id="1719035"/>
    <lineage>
        <taxon>Bacteria</taxon>
        <taxon>Pseudomonadati</taxon>
        <taxon>Bacteroidota</taxon>
        <taxon>Cytophagia</taxon>
        <taxon>Cytophagales</taxon>
        <taxon>Hymenobacteraceae</taxon>
        <taxon>Pontibacter</taxon>
    </lineage>
</organism>
<accession>A0ABW5IJV6</accession>
<dbReference type="SUPFAM" id="SSF51735">
    <property type="entry name" value="NAD(P)-binding Rossmann-fold domains"/>
    <property type="match status" value="1"/>
</dbReference>
<sequence>MKVLVIGGTGTVGSQTVKELLQKNMEVHVLTRDPEKAKSLPEGAKAVIGNILDPETVKSIFKGMDGVFMLNPVSTEETTEGLFAINGARMAGVKRFVYMSVQDIEKAVHLPHFGSKLSIETALKDSGIPYTILRPNNFYQNDYWFKDAILQYGVYPQPLGNKGTSRVDVRDIAELAAIAMTSDEHEGKTYNLVGPEPLTGPGTAELWSKALGKKVSYGGDDLEAWEQQSLQYLPAWMVFDFKLMYDHFQRNGFYGTQEDVNRLTEVLGHAPRRFEDFAKETAEQWSVLA</sequence>
<dbReference type="PANTHER" id="PTHR43162:SF1">
    <property type="entry name" value="PRESTALK A DIFFERENTIATION PROTEIN A"/>
    <property type="match status" value="1"/>
</dbReference>
<comment type="caution">
    <text evidence="2">The sequence shown here is derived from an EMBL/GenBank/DDBJ whole genome shotgun (WGS) entry which is preliminary data.</text>
</comment>
<feature type="domain" description="NmrA-like" evidence="1">
    <location>
        <begin position="2"/>
        <end position="255"/>
    </location>
</feature>
<dbReference type="Proteomes" id="UP001597544">
    <property type="component" value="Unassembled WGS sequence"/>
</dbReference>
<dbReference type="InterPro" id="IPR051604">
    <property type="entry name" value="Ergot_Alk_Oxidoreductase"/>
</dbReference>
<name>A0ABW5IJV6_9BACT</name>
<keyword evidence="3" id="KW-1185">Reference proteome</keyword>
<dbReference type="RefSeq" id="WP_377502033.1">
    <property type="nucleotide sequence ID" value="NZ_JBHULU010000001.1"/>
</dbReference>
<protein>
    <submittedName>
        <fullName evidence="2">SDR family oxidoreductase</fullName>
    </submittedName>
</protein>
<proteinExistence type="predicted"/>
<gene>
    <name evidence="2" type="ORF">ACFSRY_00210</name>
</gene>
<dbReference type="InterPro" id="IPR036291">
    <property type="entry name" value="NAD(P)-bd_dom_sf"/>
</dbReference>